<accession>A0A829Y4D3</accession>
<comment type="caution">
    <text evidence="2">The sequence shown here is derived from an EMBL/GenBank/DDBJ whole genome shotgun (WGS) entry which is preliminary data.</text>
</comment>
<keyword evidence="3" id="KW-1185">Reference proteome</keyword>
<gene>
    <name evidence="2" type="ORF">GCM10011487_00270</name>
</gene>
<evidence type="ECO:0000313" key="3">
    <source>
        <dbReference type="Proteomes" id="UP000445000"/>
    </source>
</evidence>
<name>A0A829Y4D3_9GAMM</name>
<dbReference type="PANTHER" id="PTHR43236">
    <property type="entry name" value="ANTITOXIN HIGA1"/>
    <property type="match status" value="1"/>
</dbReference>
<dbReference type="Gene3D" id="1.10.10.2910">
    <property type="match status" value="1"/>
</dbReference>
<reference evidence="3" key="1">
    <citation type="submission" date="2020-01" db="EMBL/GenBank/DDBJ databases">
        <title>'Steroidobacter agaridevorans' sp. nov., agar-degrading bacteria isolated from rhizosphere soils.</title>
        <authorList>
            <person name="Ikenaga M."/>
            <person name="Kataoka M."/>
            <person name="Murouchi A."/>
            <person name="Katsuragi S."/>
            <person name="Sakai M."/>
        </authorList>
    </citation>
    <scope>NUCLEOTIDE SEQUENCE [LARGE SCALE GENOMIC DNA]</scope>
    <source>
        <strain evidence="3">YU21-B</strain>
    </source>
</reference>
<evidence type="ECO:0000259" key="1">
    <source>
        <dbReference type="Pfam" id="PF06114"/>
    </source>
</evidence>
<protein>
    <recommendedName>
        <fullName evidence="1">IrrE N-terminal-like domain-containing protein</fullName>
    </recommendedName>
</protein>
<dbReference type="RefSeq" id="WP_202624860.1">
    <property type="nucleotide sequence ID" value="NZ_BLJN01000001.1"/>
</dbReference>
<dbReference type="AlphaFoldDB" id="A0A829Y4D3"/>
<proteinExistence type="predicted"/>
<dbReference type="InterPro" id="IPR010359">
    <property type="entry name" value="IrrE_HExxH"/>
</dbReference>
<evidence type="ECO:0000313" key="2">
    <source>
        <dbReference type="EMBL" id="GFE78027.1"/>
    </source>
</evidence>
<organism evidence="2 3">
    <name type="scientific">Steroidobacter agaridevorans</name>
    <dbReference type="NCBI Taxonomy" id="2695856"/>
    <lineage>
        <taxon>Bacteria</taxon>
        <taxon>Pseudomonadati</taxon>
        <taxon>Pseudomonadota</taxon>
        <taxon>Gammaproteobacteria</taxon>
        <taxon>Steroidobacterales</taxon>
        <taxon>Steroidobacteraceae</taxon>
        <taxon>Steroidobacter</taxon>
    </lineage>
</organism>
<dbReference type="InterPro" id="IPR052345">
    <property type="entry name" value="Rad_response_metalloprotease"/>
</dbReference>
<dbReference type="Pfam" id="PF06114">
    <property type="entry name" value="Peptidase_M78"/>
    <property type="match status" value="1"/>
</dbReference>
<sequence length="178" mass="20249">MTRPQDIGMVVPLQRKAATADFAGAVREAKRILDEFGFSAPPVNPVTIARELGVKVSFVSMPKHPNVSGFYDAQDDAIYIAKGEYPKRQTFTIAHELGHRLLHREWAASNDYRVMLRDQSLMVIDEKEQEANAFAAHLLVPRDMLDEYRHVASIEELSRLFVVSMPVIRNRLRREFGA</sequence>
<dbReference type="EMBL" id="BLJN01000001">
    <property type="protein sequence ID" value="GFE78027.1"/>
    <property type="molecule type" value="Genomic_DNA"/>
</dbReference>
<feature type="domain" description="IrrE N-terminal-like" evidence="1">
    <location>
        <begin position="50"/>
        <end position="172"/>
    </location>
</feature>
<dbReference type="PANTHER" id="PTHR43236:SF2">
    <property type="entry name" value="BLL0069 PROTEIN"/>
    <property type="match status" value="1"/>
</dbReference>
<dbReference type="Proteomes" id="UP000445000">
    <property type="component" value="Unassembled WGS sequence"/>
</dbReference>